<accession>A0AAU9KE34</accession>
<keyword evidence="2" id="KW-1185">Reference proteome</keyword>
<comment type="caution">
    <text evidence="1">The sequence shown here is derived from an EMBL/GenBank/DDBJ whole genome shotgun (WGS) entry which is preliminary data.</text>
</comment>
<dbReference type="SUPFAM" id="SSF57184">
    <property type="entry name" value="Growth factor receptor domain"/>
    <property type="match status" value="1"/>
</dbReference>
<evidence type="ECO:0000313" key="1">
    <source>
        <dbReference type="EMBL" id="CAG9336314.1"/>
    </source>
</evidence>
<protein>
    <recommendedName>
        <fullName evidence="3">TNFR-Cys domain-containing protein</fullName>
    </recommendedName>
</protein>
<organism evidence="1 2">
    <name type="scientific">Blepharisma stoltei</name>
    <dbReference type="NCBI Taxonomy" id="1481888"/>
    <lineage>
        <taxon>Eukaryota</taxon>
        <taxon>Sar</taxon>
        <taxon>Alveolata</taxon>
        <taxon>Ciliophora</taxon>
        <taxon>Postciliodesmatophora</taxon>
        <taxon>Heterotrichea</taxon>
        <taxon>Heterotrichida</taxon>
        <taxon>Blepharismidae</taxon>
        <taxon>Blepharisma</taxon>
    </lineage>
</organism>
<dbReference type="Proteomes" id="UP001162131">
    <property type="component" value="Unassembled WGS sequence"/>
</dbReference>
<evidence type="ECO:0000313" key="2">
    <source>
        <dbReference type="Proteomes" id="UP001162131"/>
    </source>
</evidence>
<dbReference type="AlphaFoldDB" id="A0AAU9KE34"/>
<gene>
    <name evidence="1" type="ORF">BSTOLATCC_MIC66192</name>
</gene>
<sequence>MVFYKPLNILVVLVLLSFAKGLTLLGDWTLTKLSADTLPTGIANAQNGGIPAINADTAISIDPNVGCSSISLNSEVWSLTADASSSLITLTEYAFGFWVNFESTISNKVFQFGSDSGAHYIVSSTVDGTLKVSFFSDATTTDSANDFSITVPLNKWFFIVFHFFDNSGTITLEIIFPGTALISKTSGSSAVAFALPGGLFYFGMSIKGKFHKVVLTKSATINASFDTITLNDGSSTEAIAAPCTPAADCIDSVCSQSFSSLTGSICLSSLQYCTTCTASGCITCDPDSARDEAQYCRACKDDGTTNELKNYHCCAKANHCAACSTKSTQCDLCPAGYFLNDDSVTSSTSCISCTDSCTNCQPGPDCYTCATTITQTGTTCREDSVGFQVSVNLPNIVIDFAHPLSTGLSKSSFTATSNSGTNIATSTWTFAGCTAGLMQCSIGAPNLQESDLPVTLDFEFTQV</sequence>
<dbReference type="InterPro" id="IPR009030">
    <property type="entry name" value="Growth_fac_rcpt_cys_sf"/>
</dbReference>
<evidence type="ECO:0008006" key="3">
    <source>
        <dbReference type="Google" id="ProtNLM"/>
    </source>
</evidence>
<reference evidence="1" key="1">
    <citation type="submission" date="2021-09" db="EMBL/GenBank/DDBJ databases">
        <authorList>
            <consortium name="AG Swart"/>
            <person name="Singh M."/>
            <person name="Singh A."/>
            <person name="Seah K."/>
            <person name="Emmerich C."/>
        </authorList>
    </citation>
    <scope>NUCLEOTIDE SEQUENCE</scope>
    <source>
        <strain evidence="1">ATCC30299</strain>
    </source>
</reference>
<proteinExistence type="predicted"/>
<dbReference type="EMBL" id="CAJZBQ010000064">
    <property type="protein sequence ID" value="CAG9336314.1"/>
    <property type="molecule type" value="Genomic_DNA"/>
</dbReference>
<name>A0AAU9KE34_9CILI</name>